<keyword evidence="1" id="KW-0812">Transmembrane</keyword>
<dbReference type="RefSeq" id="XP_067521712.1">
    <property type="nucleotide sequence ID" value="XM_067665611.1"/>
</dbReference>
<organism evidence="2 3">
    <name type="scientific">Rhizopus delemar (strain RA 99-880 / ATCC MYA-4621 / FGSC 9543 / NRRL 43880)</name>
    <name type="common">Mucormycosis agent</name>
    <name type="synonym">Rhizopus arrhizus var. delemar</name>
    <dbReference type="NCBI Taxonomy" id="246409"/>
    <lineage>
        <taxon>Eukaryota</taxon>
        <taxon>Fungi</taxon>
        <taxon>Fungi incertae sedis</taxon>
        <taxon>Mucoromycota</taxon>
        <taxon>Mucoromycotina</taxon>
        <taxon>Mucoromycetes</taxon>
        <taxon>Mucorales</taxon>
        <taxon>Mucorineae</taxon>
        <taxon>Rhizopodaceae</taxon>
        <taxon>Rhizopus</taxon>
    </lineage>
</organism>
<name>I1CCY6_RHIO9</name>
<keyword evidence="3" id="KW-1185">Reference proteome</keyword>
<reference evidence="2 3" key="1">
    <citation type="journal article" date="2009" name="PLoS Genet.">
        <title>Genomic analysis of the basal lineage fungus Rhizopus oryzae reveals a whole-genome duplication.</title>
        <authorList>
            <person name="Ma L.-J."/>
            <person name="Ibrahim A.S."/>
            <person name="Skory C."/>
            <person name="Grabherr M.G."/>
            <person name="Burger G."/>
            <person name="Butler M."/>
            <person name="Elias M."/>
            <person name="Idnurm A."/>
            <person name="Lang B.F."/>
            <person name="Sone T."/>
            <person name="Abe A."/>
            <person name="Calvo S.E."/>
            <person name="Corrochano L.M."/>
            <person name="Engels R."/>
            <person name="Fu J."/>
            <person name="Hansberg W."/>
            <person name="Kim J.-M."/>
            <person name="Kodira C.D."/>
            <person name="Koehrsen M.J."/>
            <person name="Liu B."/>
            <person name="Miranda-Saavedra D."/>
            <person name="O'Leary S."/>
            <person name="Ortiz-Castellanos L."/>
            <person name="Poulter R."/>
            <person name="Rodriguez-Romero J."/>
            <person name="Ruiz-Herrera J."/>
            <person name="Shen Y.-Q."/>
            <person name="Zeng Q."/>
            <person name="Galagan J."/>
            <person name="Birren B.W."/>
            <person name="Cuomo C.A."/>
            <person name="Wickes B.L."/>
        </authorList>
    </citation>
    <scope>NUCLEOTIDE SEQUENCE [LARGE SCALE GENOMIC DNA]</scope>
    <source>
        <strain evidence="3">RA 99-880 / ATCC MYA-4621 / FGSC 9543 / NRRL 43880</strain>
    </source>
</reference>
<evidence type="ECO:0000313" key="3">
    <source>
        <dbReference type="Proteomes" id="UP000009138"/>
    </source>
</evidence>
<dbReference type="VEuPathDB" id="FungiDB:RO3G_11027"/>
<feature type="transmembrane region" description="Helical" evidence="1">
    <location>
        <begin position="7"/>
        <end position="27"/>
    </location>
</feature>
<dbReference type="InParanoid" id="I1CCY6"/>
<sequence>MGIITELIIIHFLAALYFVLFLLLYGFNVMDGKLTPRVSFLSSQQTDRAIKYLDLLRTGQIAEEDFFATLKSSPNCVLEGLYPLLAFNILRLSLPLYSAHLYQMAHQLRSYPLSGSKASAYFL</sequence>
<evidence type="ECO:0000313" key="2">
    <source>
        <dbReference type="EMBL" id="EIE86316.1"/>
    </source>
</evidence>
<dbReference type="EMBL" id="CH476739">
    <property type="protein sequence ID" value="EIE86316.1"/>
    <property type="molecule type" value="Genomic_DNA"/>
</dbReference>
<accession>I1CCY6</accession>
<keyword evidence="1" id="KW-1133">Transmembrane helix</keyword>
<dbReference type="AlphaFoldDB" id="I1CCY6"/>
<gene>
    <name evidence="2" type="ORF">RO3G_11027</name>
</gene>
<dbReference type="Proteomes" id="UP000009138">
    <property type="component" value="Unassembled WGS sequence"/>
</dbReference>
<dbReference type="GeneID" id="93617992"/>
<proteinExistence type="predicted"/>
<keyword evidence="1" id="KW-0472">Membrane</keyword>
<protein>
    <submittedName>
        <fullName evidence="2">Uncharacterized protein</fullName>
    </submittedName>
</protein>
<evidence type="ECO:0000256" key="1">
    <source>
        <dbReference type="SAM" id="Phobius"/>
    </source>
</evidence>